<accession>A0A9K3JWY6</accession>
<feature type="transmembrane region" description="Helical" evidence="1">
    <location>
        <begin position="25"/>
        <end position="43"/>
    </location>
</feature>
<keyword evidence="1" id="KW-0472">Membrane</keyword>
<protein>
    <submittedName>
        <fullName evidence="2">Uncharacterized protein</fullName>
    </submittedName>
</protein>
<evidence type="ECO:0000313" key="3">
    <source>
        <dbReference type="Proteomes" id="UP000215914"/>
    </source>
</evidence>
<name>A0A9K3JWY6_HELAN</name>
<comment type="caution">
    <text evidence="2">The sequence shown here is derived from an EMBL/GenBank/DDBJ whole genome shotgun (WGS) entry which is preliminary data.</text>
</comment>
<keyword evidence="3" id="KW-1185">Reference proteome</keyword>
<evidence type="ECO:0000256" key="1">
    <source>
        <dbReference type="SAM" id="Phobius"/>
    </source>
</evidence>
<keyword evidence="1" id="KW-1133">Transmembrane helix</keyword>
<keyword evidence="1" id="KW-0812">Transmembrane</keyword>
<reference evidence="2" key="1">
    <citation type="journal article" date="2017" name="Nature">
        <title>The sunflower genome provides insights into oil metabolism, flowering and Asterid evolution.</title>
        <authorList>
            <person name="Badouin H."/>
            <person name="Gouzy J."/>
            <person name="Grassa C.J."/>
            <person name="Murat F."/>
            <person name="Staton S.E."/>
            <person name="Cottret L."/>
            <person name="Lelandais-Briere C."/>
            <person name="Owens G.L."/>
            <person name="Carrere S."/>
            <person name="Mayjonade B."/>
            <person name="Legrand L."/>
            <person name="Gill N."/>
            <person name="Kane N.C."/>
            <person name="Bowers J.E."/>
            <person name="Hubner S."/>
            <person name="Bellec A."/>
            <person name="Berard A."/>
            <person name="Berges H."/>
            <person name="Blanchet N."/>
            <person name="Boniface M.C."/>
            <person name="Brunel D."/>
            <person name="Catrice O."/>
            <person name="Chaidir N."/>
            <person name="Claudel C."/>
            <person name="Donnadieu C."/>
            <person name="Faraut T."/>
            <person name="Fievet G."/>
            <person name="Helmstetter N."/>
            <person name="King M."/>
            <person name="Knapp S.J."/>
            <person name="Lai Z."/>
            <person name="Le Paslier M.C."/>
            <person name="Lippi Y."/>
            <person name="Lorenzon L."/>
            <person name="Mandel J.R."/>
            <person name="Marage G."/>
            <person name="Marchand G."/>
            <person name="Marquand E."/>
            <person name="Bret-Mestries E."/>
            <person name="Morien E."/>
            <person name="Nambeesan S."/>
            <person name="Nguyen T."/>
            <person name="Pegot-Espagnet P."/>
            <person name="Pouilly N."/>
            <person name="Raftis F."/>
            <person name="Sallet E."/>
            <person name="Schiex T."/>
            <person name="Thomas J."/>
            <person name="Vandecasteele C."/>
            <person name="Vares D."/>
            <person name="Vear F."/>
            <person name="Vautrin S."/>
            <person name="Crespi M."/>
            <person name="Mangin B."/>
            <person name="Burke J.M."/>
            <person name="Salse J."/>
            <person name="Munos S."/>
            <person name="Vincourt P."/>
            <person name="Rieseberg L.H."/>
            <person name="Langlade N.B."/>
        </authorList>
    </citation>
    <scope>NUCLEOTIDE SEQUENCE</scope>
    <source>
        <tissue evidence="2">Leaves</tissue>
    </source>
</reference>
<evidence type="ECO:0000313" key="2">
    <source>
        <dbReference type="EMBL" id="KAF5822646.1"/>
    </source>
</evidence>
<dbReference type="EMBL" id="MNCJ02000316">
    <property type="protein sequence ID" value="KAF5822646.1"/>
    <property type="molecule type" value="Genomic_DNA"/>
</dbReference>
<feature type="transmembrane region" description="Helical" evidence="1">
    <location>
        <begin position="96"/>
        <end position="119"/>
    </location>
</feature>
<gene>
    <name evidence="2" type="ORF">HanXRQr2_Chr01g0029001</name>
</gene>
<dbReference type="Proteomes" id="UP000215914">
    <property type="component" value="Unassembled WGS sequence"/>
</dbReference>
<sequence>MEDSGCRRKHMGSMAVHHHSIDSKYQGFVFAFWIGIVSQFFVLRQQFQTLAKIIGGISVSFVPKIENIQQVRCLIVTNEDQIEVSLQGLISSIESLFVLAGIFFILFSVSPLFHVRYVISSQTRSFSFPFRFHCVGHRSGF</sequence>
<dbReference type="Gramene" id="mRNA:HanXRQr2_Chr01g0029001">
    <property type="protein sequence ID" value="mRNA:HanXRQr2_Chr01g0029001"/>
    <property type="gene ID" value="HanXRQr2_Chr01g0029001"/>
</dbReference>
<reference evidence="2" key="2">
    <citation type="submission" date="2020-06" db="EMBL/GenBank/DDBJ databases">
        <title>Helianthus annuus Genome sequencing and assembly Release 2.</title>
        <authorList>
            <person name="Gouzy J."/>
            <person name="Langlade N."/>
            <person name="Munos S."/>
        </authorList>
    </citation>
    <scope>NUCLEOTIDE SEQUENCE</scope>
    <source>
        <tissue evidence="2">Leaves</tissue>
    </source>
</reference>
<proteinExistence type="predicted"/>
<organism evidence="2 3">
    <name type="scientific">Helianthus annuus</name>
    <name type="common">Common sunflower</name>
    <dbReference type="NCBI Taxonomy" id="4232"/>
    <lineage>
        <taxon>Eukaryota</taxon>
        <taxon>Viridiplantae</taxon>
        <taxon>Streptophyta</taxon>
        <taxon>Embryophyta</taxon>
        <taxon>Tracheophyta</taxon>
        <taxon>Spermatophyta</taxon>
        <taxon>Magnoliopsida</taxon>
        <taxon>eudicotyledons</taxon>
        <taxon>Gunneridae</taxon>
        <taxon>Pentapetalae</taxon>
        <taxon>asterids</taxon>
        <taxon>campanulids</taxon>
        <taxon>Asterales</taxon>
        <taxon>Asteraceae</taxon>
        <taxon>Asteroideae</taxon>
        <taxon>Heliantheae alliance</taxon>
        <taxon>Heliantheae</taxon>
        <taxon>Helianthus</taxon>
    </lineage>
</organism>
<dbReference type="AlphaFoldDB" id="A0A9K3JWY6"/>